<keyword evidence="4" id="KW-0255">Endonuclease</keyword>
<dbReference type="InterPro" id="IPR043128">
    <property type="entry name" value="Rev_trsase/Diguanyl_cyclase"/>
</dbReference>
<dbReference type="InterPro" id="IPR041373">
    <property type="entry name" value="RT_RNaseH"/>
</dbReference>
<evidence type="ECO:0000256" key="5">
    <source>
        <dbReference type="ARBA" id="ARBA00022801"/>
    </source>
</evidence>
<keyword evidence="5" id="KW-0378">Hydrolase</keyword>
<keyword evidence="11" id="KW-1185">Reference proteome</keyword>
<dbReference type="PROSITE" id="PS50879">
    <property type="entry name" value="RNASE_H_1"/>
    <property type="match status" value="1"/>
</dbReference>
<dbReference type="Gene3D" id="3.30.420.10">
    <property type="entry name" value="Ribonuclease H-like superfamily/Ribonuclease H"/>
    <property type="match status" value="2"/>
</dbReference>
<dbReference type="SUPFAM" id="SSF56672">
    <property type="entry name" value="DNA/RNA polymerases"/>
    <property type="match status" value="1"/>
</dbReference>
<dbReference type="CDD" id="cd09279">
    <property type="entry name" value="RNase_HI_like"/>
    <property type="match status" value="1"/>
</dbReference>
<evidence type="ECO:0000259" key="9">
    <source>
        <dbReference type="PROSITE" id="PS50994"/>
    </source>
</evidence>
<dbReference type="Proteomes" id="UP001054821">
    <property type="component" value="Chromosome 8"/>
</dbReference>
<keyword evidence="3" id="KW-0540">Nuclease</keyword>
<dbReference type="PANTHER" id="PTHR48475">
    <property type="entry name" value="RIBONUCLEASE H"/>
    <property type="match status" value="1"/>
</dbReference>
<evidence type="ECO:0000256" key="2">
    <source>
        <dbReference type="ARBA" id="ARBA00022695"/>
    </source>
</evidence>
<dbReference type="InterPro" id="IPR000477">
    <property type="entry name" value="RT_dom"/>
</dbReference>
<dbReference type="InterPro" id="IPR043502">
    <property type="entry name" value="DNA/RNA_pol_sf"/>
</dbReference>
<dbReference type="Pfam" id="PF00665">
    <property type="entry name" value="rve"/>
    <property type="match status" value="1"/>
</dbReference>
<feature type="domain" description="RNase H type-1" evidence="8">
    <location>
        <begin position="406"/>
        <end position="535"/>
    </location>
</feature>
<keyword evidence="2" id="KW-0548">Nucleotidyltransferase</keyword>
<dbReference type="Gene3D" id="3.10.10.10">
    <property type="entry name" value="HIV Type 1 Reverse Transcriptase, subunit A, domain 1"/>
    <property type="match status" value="1"/>
</dbReference>
<dbReference type="Pfam" id="PF00078">
    <property type="entry name" value="RVT_1"/>
    <property type="match status" value="1"/>
</dbReference>
<organism evidence="10 11">
    <name type="scientific">Prunus dulcis</name>
    <name type="common">Almond</name>
    <name type="synonym">Amygdalus dulcis</name>
    <dbReference type="NCBI Taxonomy" id="3755"/>
    <lineage>
        <taxon>Eukaryota</taxon>
        <taxon>Viridiplantae</taxon>
        <taxon>Streptophyta</taxon>
        <taxon>Embryophyta</taxon>
        <taxon>Tracheophyta</taxon>
        <taxon>Spermatophyta</taxon>
        <taxon>Magnoliopsida</taxon>
        <taxon>eudicotyledons</taxon>
        <taxon>Gunneridae</taxon>
        <taxon>Pentapetalae</taxon>
        <taxon>rosids</taxon>
        <taxon>fabids</taxon>
        <taxon>Rosales</taxon>
        <taxon>Rosaceae</taxon>
        <taxon>Amygdaloideae</taxon>
        <taxon>Amygdaleae</taxon>
        <taxon>Prunus</taxon>
    </lineage>
</organism>
<dbReference type="CDD" id="cd01647">
    <property type="entry name" value="RT_LTR"/>
    <property type="match status" value="1"/>
</dbReference>
<dbReference type="InterPro" id="IPR002156">
    <property type="entry name" value="RNaseH_domain"/>
</dbReference>
<proteinExistence type="predicted"/>
<evidence type="ECO:0000313" key="10">
    <source>
        <dbReference type="EMBL" id="KAI5312469.1"/>
    </source>
</evidence>
<dbReference type="Gene3D" id="3.30.70.270">
    <property type="match status" value="2"/>
</dbReference>
<comment type="caution">
    <text evidence="10">The sequence shown here is derived from an EMBL/GenBank/DDBJ whole genome shotgun (WGS) entry which is preliminary data.</text>
</comment>
<evidence type="ECO:0000256" key="4">
    <source>
        <dbReference type="ARBA" id="ARBA00022759"/>
    </source>
</evidence>
<gene>
    <name evidence="10" type="ORF">L3X38_041642</name>
</gene>
<dbReference type="InterPro" id="IPR041588">
    <property type="entry name" value="Integrase_H2C2"/>
</dbReference>
<evidence type="ECO:0000259" key="7">
    <source>
        <dbReference type="PROSITE" id="PS50878"/>
    </source>
</evidence>
<protein>
    <submittedName>
        <fullName evidence="10">Uncharacterized protein</fullName>
    </submittedName>
</protein>
<dbReference type="InterPro" id="IPR036397">
    <property type="entry name" value="RNaseH_sf"/>
</dbReference>
<keyword evidence="1" id="KW-0808">Transferase</keyword>
<dbReference type="InterPro" id="IPR001584">
    <property type="entry name" value="Integrase_cat-core"/>
</dbReference>
<dbReference type="GO" id="GO:0003676">
    <property type="term" value="F:nucleic acid binding"/>
    <property type="evidence" value="ECO:0007669"/>
    <property type="project" value="InterPro"/>
</dbReference>
<dbReference type="PROSITE" id="PS50878">
    <property type="entry name" value="RT_POL"/>
    <property type="match status" value="1"/>
</dbReference>
<evidence type="ECO:0000259" key="8">
    <source>
        <dbReference type="PROSITE" id="PS50879"/>
    </source>
</evidence>
<name>A0AAD4UUS0_PRUDU</name>
<dbReference type="PROSITE" id="PS50994">
    <property type="entry name" value="INTEGRASE"/>
    <property type="match status" value="1"/>
</dbReference>
<evidence type="ECO:0000313" key="11">
    <source>
        <dbReference type="Proteomes" id="UP001054821"/>
    </source>
</evidence>
<reference evidence="10 11" key="1">
    <citation type="journal article" date="2022" name="G3 (Bethesda)">
        <title>Whole-genome sequence and methylome profiling of the almond [Prunus dulcis (Mill.) D.A. Webb] cultivar 'Nonpareil'.</title>
        <authorList>
            <person name="D'Amico-Willman K.M."/>
            <person name="Ouma W.Z."/>
            <person name="Meulia T."/>
            <person name="Sideli G.M."/>
            <person name="Gradziel T.M."/>
            <person name="Fresnedo-Ramirez J."/>
        </authorList>
    </citation>
    <scope>NUCLEOTIDE SEQUENCE [LARGE SCALE GENOMIC DNA]</scope>
    <source>
        <strain evidence="10">Clone GOH B32 T37-40</strain>
    </source>
</reference>
<evidence type="ECO:0000256" key="3">
    <source>
        <dbReference type="ARBA" id="ARBA00022722"/>
    </source>
</evidence>
<feature type="domain" description="Reverse transcriptase" evidence="7">
    <location>
        <begin position="1"/>
        <end position="170"/>
    </location>
</feature>
<dbReference type="Gene3D" id="1.10.340.70">
    <property type="match status" value="1"/>
</dbReference>
<evidence type="ECO:0000256" key="1">
    <source>
        <dbReference type="ARBA" id="ARBA00022679"/>
    </source>
</evidence>
<dbReference type="InterPro" id="IPR012337">
    <property type="entry name" value="RNaseH-like_sf"/>
</dbReference>
<accession>A0AAD4UUS0</accession>
<sequence length="992" mass="113539">MWIANIVPVKKKITGQIRICVDFRDLNEACPKDDFPLPIIELMVDATTSHKALSFMDGSSGYNQIRMSPEDEKLTAFRTPKGIYCYKVMSFGLKNAGATYQRAMQKIFGDMLHKNVECYVDDLVIKSKRREDHLKDLRTVFNRLRKYQLKMNPLKCAFGVTSGKFLGFIVEHRGIEVNQTKIKAIRDMPEPRNLRELKSLQGRLAFIRRFISNLAGRCQPFSRLMKKDVPFVWDEACHNAFESINKYLSSSPLLRAPILGKQLKLYIAAQERSIGALLAQENESHKEQALYYLSLTLTSPELNYTPIEKTCLALVFAIQKLRHYMQAFTVHLIARADSVRYVMLKPVLTGRLAKWALLLNQYEIIYTPAKAIKGQAIADFLADHPIPADWEISDDLQDEQVFLADISPAWMMFFDGSARKDGARAGVVFVSPERHVLPYSFSLSELCSNNVAEYQALIMGLQMALEIKISSLEVYGDSMLVINQLLTHYEVRKDDLIPYHQLATQLLEKFDFVTLEHVPRKDNQIADALANLAATLALTKDEAINLPVCQRWVVPLTLGTSQEGVNVILVLSIDVDDWRQPLIDYLEHGKLPDDSRHRSEVRRRAPPFIYYKEILYRRSFEGVFLRCLDEEDAFKAMEEAHSGICGAHQSGPKLHFQIKRMGYYWPTMVKDCMDYVKKCQACQFHANFIHQPPELLRPAITSWPFDAWGLNVVGPIAPKSSDGHSYILAATDYFSKWAEAVPLKEVKKENVVSFIKVTIINRYGVPRYIITDNGKPFSNRLMDKLCEDFGFKQRNSSMYNAPANGLAKAFNKTLCSLLKKVVGRTKKDWYERINEALWAYRMTYRTPTQATPYSLVYGVEAVLPLESQLPSLRMAIQEGLTDEENAKLRFQELEVLDEKRLEAQQCLECYQARLSNAFNKKVRHRSFQVGDLVLALRRPIITTHKTGSKFTSKWDGPYVVQEVYTSGAYKIIAEDGLRIGLINGKFLKRYYA</sequence>
<dbReference type="EMBL" id="JAJFAZ020000008">
    <property type="protein sequence ID" value="KAI5312469.1"/>
    <property type="molecule type" value="Genomic_DNA"/>
</dbReference>
<evidence type="ECO:0000256" key="6">
    <source>
        <dbReference type="ARBA" id="ARBA00022918"/>
    </source>
</evidence>
<feature type="domain" description="Integrase catalytic" evidence="9">
    <location>
        <begin position="700"/>
        <end position="860"/>
    </location>
</feature>
<dbReference type="SUPFAM" id="SSF53098">
    <property type="entry name" value="Ribonuclease H-like"/>
    <property type="match status" value="2"/>
</dbReference>
<dbReference type="GO" id="GO:0003964">
    <property type="term" value="F:RNA-directed DNA polymerase activity"/>
    <property type="evidence" value="ECO:0007669"/>
    <property type="project" value="UniProtKB-KW"/>
</dbReference>
<dbReference type="FunFam" id="3.30.70.270:FF:000063">
    <property type="entry name" value="Zinc knuckle domaincontaining protein"/>
    <property type="match status" value="1"/>
</dbReference>
<dbReference type="PANTHER" id="PTHR48475:SF1">
    <property type="entry name" value="RNASE H TYPE-1 DOMAIN-CONTAINING PROTEIN"/>
    <property type="match status" value="1"/>
</dbReference>
<dbReference type="Pfam" id="PF13456">
    <property type="entry name" value="RVT_3"/>
    <property type="match status" value="1"/>
</dbReference>
<dbReference type="GO" id="GO:0015074">
    <property type="term" value="P:DNA integration"/>
    <property type="evidence" value="ECO:0007669"/>
    <property type="project" value="InterPro"/>
</dbReference>
<dbReference type="Pfam" id="PF17921">
    <property type="entry name" value="Integrase_H2C2"/>
    <property type="match status" value="1"/>
</dbReference>
<keyword evidence="6" id="KW-0695">RNA-directed DNA polymerase</keyword>
<dbReference type="Pfam" id="PF17917">
    <property type="entry name" value="RT_RNaseH"/>
    <property type="match status" value="1"/>
</dbReference>
<dbReference type="AlphaFoldDB" id="A0AAD4UUS0"/>
<dbReference type="GO" id="GO:0004523">
    <property type="term" value="F:RNA-DNA hybrid ribonuclease activity"/>
    <property type="evidence" value="ECO:0007669"/>
    <property type="project" value="InterPro"/>
</dbReference>